<evidence type="ECO:0000313" key="1">
    <source>
        <dbReference type="EMBL" id="SMF83857.1"/>
    </source>
</evidence>
<sequence length="53" mass="6315">MSIIICTSGIRQPKVLRFYRDKGIYIGEMITNLRRSIIIKEKIFNRMKVWLNG</sequence>
<keyword evidence="2" id="KW-1185">Reference proteome</keyword>
<dbReference type="EMBL" id="LT840184">
    <property type="protein sequence ID" value="SMF83857.1"/>
    <property type="molecule type" value="Genomic_DNA"/>
</dbReference>
<gene>
    <name evidence="1" type="ORF">SAMN05661091_2471</name>
</gene>
<protein>
    <submittedName>
        <fullName evidence="1">Uncharacterized protein</fullName>
    </submittedName>
</protein>
<dbReference type="Proteomes" id="UP000192940">
    <property type="component" value="Chromosome I"/>
</dbReference>
<organism evidence="1 2">
    <name type="scientific">Paenibacillus uliginis N3/975</name>
    <dbReference type="NCBI Taxonomy" id="1313296"/>
    <lineage>
        <taxon>Bacteria</taxon>
        <taxon>Bacillati</taxon>
        <taxon>Bacillota</taxon>
        <taxon>Bacilli</taxon>
        <taxon>Bacillales</taxon>
        <taxon>Paenibacillaceae</taxon>
        <taxon>Paenibacillus</taxon>
    </lineage>
</organism>
<evidence type="ECO:0000313" key="2">
    <source>
        <dbReference type="Proteomes" id="UP000192940"/>
    </source>
</evidence>
<proteinExistence type="predicted"/>
<accession>A0A1X7HCI3</accession>
<name>A0A1X7HCI3_9BACL</name>
<reference evidence="1 2" key="1">
    <citation type="submission" date="2017-04" db="EMBL/GenBank/DDBJ databases">
        <authorList>
            <person name="Afonso C.L."/>
            <person name="Miller P.J."/>
            <person name="Scott M.A."/>
            <person name="Spackman E."/>
            <person name="Goraichik I."/>
            <person name="Dimitrov K.M."/>
            <person name="Suarez D.L."/>
            <person name="Swayne D.E."/>
        </authorList>
    </citation>
    <scope>NUCLEOTIDE SEQUENCE [LARGE SCALE GENOMIC DNA]</scope>
    <source>
        <strain evidence="1 2">N3/975</strain>
    </source>
</reference>
<dbReference type="AlphaFoldDB" id="A0A1X7HCI3"/>
<dbReference type="STRING" id="1313296.SAMN05661091_2471"/>